<comment type="caution">
    <text evidence="2">The sequence shown here is derived from an EMBL/GenBank/DDBJ whole genome shotgun (WGS) entry which is preliminary data.</text>
</comment>
<keyword evidence="3" id="KW-1185">Reference proteome</keyword>
<evidence type="ECO:0000313" key="3">
    <source>
        <dbReference type="Proteomes" id="UP001066276"/>
    </source>
</evidence>
<dbReference type="AlphaFoldDB" id="A0AAV7TGU4"/>
<organism evidence="2 3">
    <name type="scientific">Pleurodeles waltl</name>
    <name type="common">Iberian ribbed newt</name>
    <dbReference type="NCBI Taxonomy" id="8319"/>
    <lineage>
        <taxon>Eukaryota</taxon>
        <taxon>Metazoa</taxon>
        <taxon>Chordata</taxon>
        <taxon>Craniata</taxon>
        <taxon>Vertebrata</taxon>
        <taxon>Euteleostomi</taxon>
        <taxon>Amphibia</taxon>
        <taxon>Batrachia</taxon>
        <taxon>Caudata</taxon>
        <taxon>Salamandroidea</taxon>
        <taxon>Salamandridae</taxon>
        <taxon>Pleurodelinae</taxon>
        <taxon>Pleurodeles</taxon>
    </lineage>
</organism>
<gene>
    <name evidence="2" type="ORF">NDU88_000455</name>
</gene>
<evidence type="ECO:0000313" key="2">
    <source>
        <dbReference type="EMBL" id="KAJ1175164.1"/>
    </source>
</evidence>
<proteinExistence type="predicted"/>
<dbReference type="EMBL" id="JANPWB010000006">
    <property type="protein sequence ID" value="KAJ1175164.1"/>
    <property type="molecule type" value="Genomic_DNA"/>
</dbReference>
<evidence type="ECO:0000256" key="1">
    <source>
        <dbReference type="SAM" id="MobiDB-lite"/>
    </source>
</evidence>
<reference evidence="2" key="1">
    <citation type="journal article" date="2022" name="bioRxiv">
        <title>Sequencing and chromosome-scale assembly of the giantPleurodeles waltlgenome.</title>
        <authorList>
            <person name="Brown T."/>
            <person name="Elewa A."/>
            <person name="Iarovenko S."/>
            <person name="Subramanian E."/>
            <person name="Araus A.J."/>
            <person name="Petzold A."/>
            <person name="Susuki M."/>
            <person name="Suzuki K.-i.T."/>
            <person name="Hayashi T."/>
            <person name="Toyoda A."/>
            <person name="Oliveira C."/>
            <person name="Osipova E."/>
            <person name="Leigh N.D."/>
            <person name="Simon A."/>
            <person name="Yun M.H."/>
        </authorList>
    </citation>
    <scope>NUCLEOTIDE SEQUENCE</scope>
    <source>
        <strain evidence="2">20211129_DDA</strain>
        <tissue evidence="2">Liver</tissue>
    </source>
</reference>
<feature type="compositionally biased region" description="Low complexity" evidence="1">
    <location>
        <begin position="342"/>
        <end position="369"/>
    </location>
</feature>
<feature type="compositionally biased region" description="Basic and acidic residues" evidence="1">
    <location>
        <begin position="374"/>
        <end position="383"/>
    </location>
</feature>
<name>A0AAV7TGU4_PLEWA</name>
<accession>A0AAV7TGU4</accession>
<dbReference type="Proteomes" id="UP001066276">
    <property type="component" value="Chromosome 3_2"/>
</dbReference>
<sequence>MRGLTPPVLIPALPGPLASTVCDLGCFVAVDRQQGVNMSPDAPPPTWCLRVSEHRTGLTSGGWTASLLLQAASWDATGLTAAQPVQEEAHRGGSREFEPKEQEIGTQIKEGAGRPLVSIEVGEKEKSEDLQDLPEIQVILWIGAPPLHFLRFVPSLLAAARADGGEVARADCRFPSAWSFPLCWNEAWILVGSGSSGGALVETPTAMESQHTTLPLLFRFSSQRLVWLFNGHRGARLQGPEVPEVELFEGGKDHPAPLKNKEIHTPLGENMQPGFAEQETYDVFQASQGDATSSLAGEVGNLNHMAQTFETGVEANGTKKKAPHWPKDGGDKFYSLTEDSDSTNSDQSSSETGASISSKSGSFSSTAESTVQQRQRESKGLKLRAPIRDDVELSAQSRKTLKWDYSGTNLMSTAEVHIPEAQATLRRGLLHGYAAWILVLTPGIQTQKCYSLYTTRLRSCKPRQGQRAVGRGWPRNAYKELFARWLSHA</sequence>
<protein>
    <submittedName>
        <fullName evidence="2">Uncharacterized protein</fullName>
    </submittedName>
</protein>
<feature type="region of interest" description="Disordered" evidence="1">
    <location>
        <begin position="313"/>
        <end position="383"/>
    </location>
</feature>